<reference evidence="8" key="1">
    <citation type="submission" date="2017-02" db="EMBL/GenBank/DDBJ databases">
        <authorList>
            <person name="Varghese N."/>
            <person name="Submissions S."/>
        </authorList>
    </citation>
    <scope>NUCLEOTIDE SEQUENCE [LARGE SCALE GENOMIC DNA]</scope>
    <source>
        <strain evidence="8">ATCC 51356</strain>
    </source>
</reference>
<dbReference type="RefSeq" id="WP_078736125.1">
    <property type="nucleotide sequence ID" value="NZ_FUXE01000001.1"/>
</dbReference>
<organism evidence="7 8">
    <name type="scientific">Porphyromonas circumdentaria</name>
    <dbReference type="NCBI Taxonomy" id="29524"/>
    <lineage>
        <taxon>Bacteria</taxon>
        <taxon>Pseudomonadati</taxon>
        <taxon>Bacteroidota</taxon>
        <taxon>Bacteroidia</taxon>
        <taxon>Bacteroidales</taxon>
        <taxon>Porphyromonadaceae</taxon>
        <taxon>Porphyromonas</taxon>
    </lineage>
</organism>
<dbReference type="Proteomes" id="UP000190121">
    <property type="component" value="Unassembled WGS sequence"/>
</dbReference>
<dbReference type="InterPro" id="IPR052737">
    <property type="entry name" value="Omega-amidase_YafV"/>
</dbReference>
<evidence type="ECO:0000313" key="7">
    <source>
        <dbReference type="EMBL" id="SJZ45037.1"/>
    </source>
</evidence>
<dbReference type="AlphaFoldDB" id="A0A1T4KRS9"/>
<evidence type="ECO:0000256" key="4">
    <source>
        <dbReference type="ARBA" id="ARBA00052904"/>
    </source>
</evidence>
<accession>A0A1T4KRS9</accession>
<feature type="domain" description="CN hydrolase" evidence="6">
    <location>
        <begin position="6"/>
        <end position="240"/>
    </location>
</feature>
<evidence type="ECO:0000256" key="2">
    <source>
        <dbReference type="ARBA" id="ARBA00022801"/>
    </source>
</evidence>
<dbReference type="PANTHER" id="PTHR47799">
    <property type="entry name" value="OMEGA-AMIDASE YAFV"/>
    <property type="match status" value="1"/>
</dbReference>
<protein>
    <recommendedName>
        <fullName evidence="5">Omega-amidase YafV</fullName>
        <ecNumber evidence="3">3.5.1.3</ecNumber>
    </recommendedName>
</protein>
<dbReference type="FunFam" id="3.60.110.10:FF:000004">
    <property type="entry name" value="Carbon-nitrogen hydrolase"/>
    <property type="match status" value="1"/>
</dbReference>
<dbReference type="OrthoDB" id="9811121at2"/>
<proteinExistence type="inferred from homology"/>
<keyword evidence="2 7" id="KW-0378">Hydrolase</keyword>
<dbReference type="GO" id="GO:0050152">
    <property type="term" value="F:omega-amidase activity"/>
    <property type="evidence" value="ECO:0007669"/>
    <property type="project" value="UniProtKB-EC"/>
</dbReference>
<sequence>MISETLKIALAQVDIAWEKPLKNLEVIHAKSLEAARQQADLIVFPEVMTTGFSMDVKRVAEPLPSPSIGRIQEIAKETNVAIVSSILVADGDKFYNRAYIITPDGETFFQDKRHLFRMGGESKSVSPARERSIFTYRGWRILLIACYDLRFPVWCRNKANEYDLLIDVANWPEARRVVWSTLLKARAMENIAYVCGVNRVGVDPENFVYTGDSVLIDSRGKEMAICPPKEETLRVVAIEKAPLERMREKFPAWLDIDPFVLDLESPYPIY</sequence>
<gene>
    <name evidence="7" type="ORF">SAMN02745171_00162</name>
</gene>
<dbReference type="PANTHER" id="PTHR47799:SF1">
    <property type="entry name" value="OMEGA-AMIDASE YAFV"/>
    <property type="match status" value="1"/>
</dbReference>
<comment type="similarity">
    <text evidence="1">Belongs to the carbon-nitrogen hydrolase superfamily. NIT1/NIT2 family.</text>
</comment>
<dbReference type="EMBL" id="FUXE01000001">
    <property type="protein sequence ID" value="SJZ45037.1"/>
    <property type="molecule type" value="Genomic_DNA"/>
</dbReference>
<dbReference type="Gene3D" id="3.60.110.10">
    <property type="entry name" value="Carbon-nitrogen hydrolase"/>
    <property type="match status" value="1"/>
</dbReference>
<dbReference type="SUPFAM" id="SSF56317">
    <property type="entry name" value="Carbon-nitrogen hydrolase"/>
    <property type="match status" value="1"/>
</dbReference>
<dbReference type="Pfam" id="PF00795">
    <property type="entry name" value="CN_hydrolase"/>
    <property type="match status" value="1"/>
</dbReference>
<evidence type="ECO:0000259" key="6">
    <source>
        <dbReference type="PROSITE" id="PS50263"/>
    </source>
</evidence>
<dbReference type="InterPro" id="IPR003010">
    <property type="entry name" value="C-N_Hydrolase"/>
</dbReference>
<dbReference type="STRING" id="29524.SAMN02745171_00162"/>
<evidence type="ECO:0000256" key="5">
    <source>
        <dbReference type="ARBA" id="ARBA00072139"/>
    </source>
</evidence>
<comment type="catalytic activity">
    <reaction evidence="4">
        <text>a monoamide of a dicarboxylate + H2O = a dicarboxylate + NH4(+)</text>
        <dbReference type="Rhea" id="RHEA:11716"/>
        <dbReference type="ChEBI" id="CHEBI:15377"/>
        <dbReference type="ChEBI" id="CHEBI:28938"/>
        <dbReference type="ChEBI" id="CHEBI:28965"/>
        <dbReference type="ChEBI" id="CHEBI:77450"/>
        <dbReference type="EC" id="3.5.1.3"/>
    </reaction>
</comment>
<dbReference type="EC" id="3.5.1.3" evidence="3"/>
<dbReference type="InterPro" id="IPR036526">
    <property type="entry name" value="C-N_Hydrolase_sf"/>
</dbReference>
<dbReference type="PROSITE" id="PS50263">
    <property type="entry name" value="CN_HYDROLASE"/>
    <property type="match status" value="1"/>
</dbReference>
<evidence type="ECO:0000256" key="3">
    <source>
        <dbReference type="ARBA" id="ARBA00039118"/>
    </source>
</evidence>
<keyword evidence="8" id="KW-1185">Reference proteome</keyword>
<dbReference type="GO" id="GO:0106008">
    <property type="term" value="F:2-oxoglutaramate amidase activity"/>
    <property type="evidence" value="ECO:0007669"/>
    <property type="project" value="TreeGrafter"/>
</dbReference>
<dbReference type="CDD" id="cd07575">
    <property type="entry name" value="Xc-1258_like"/>
    <property type="match status" value="1"/>
</dbReference>
<evidence type="ECO:0000256" key="1">
    <source>
        <dbReference type="ARBA" id="ARBA00010613"/>
    </source>
</evidence>
<evidence type="ECO:0000313" key="8">
    <source>
        <dbReference type="Proteomes" id="UP000190121"/>
    </source>
</evidence>
<name>A0A1T4KRS9_9PORP</name>